<dbReference type="GO" id="GO:0008270">
    <property type="term" value="F:zinc ion binding"/>
    <property type="evidence" value="ECO:0007669"/>
    <property type="project" value="UniProtKB-KW"/>
</dbReference>
<feature type="domain" description="SWIM-type" evidence="2">
    <location>
        <begin position="3"/>
        <end position="41"/>
    </location>
</feature>
<dbReference type="EMBL" id="GL761588">
    <property type="protein sequence ID" value="EFZ23088.1"/>
    <property type="molecule type" value="Genomic_DNA"/>
</dbReference>
<dbReference type="PROSITE" id="PS50966">
    <property type="entry name" value="ZF_SWIM"/>
    <property type="match status" value="1"/>
</dbReference>
<reference evidence="3" key="1">
    <citation type="journal article" date="2011" name="Proc. Natl. Acad. Sci. U.S.A.">
        <title>The genome of the fire ant Solenopsis invicta.</title>
        <authorList>
            <person name="Wurm Y."/>
            <person name="Wang J."/>
            <person name="Riba-Grognuz O."/>
            <person name="Corona M."/>
            <person name="Nygaard S."/>
            <person name="Hunt B.G."/>
            <person name="Ingram K.K."/>
            <person name="Falquet L."/>
            <person name="Nipitwattanaphon M."/>
            <person name="Gotzek D."/>
            <person name="Dijkstra M.B."/>
            <person name="Oettler J."/>
            <person name="Comtesse F."/>
            <person name="Shih C.J."/>
            <person name="Wu W.J."/>
            <person name="Yang C.C."/>
            <person name="Thomas J."/>
            <person name="Beaudoing E."/>
            <person name="Pradervand S."/>
            <person name="Flegel V."/>
            <person name="Cook E.D."/>
            <person name="Fabbretti R."/>
            <person name="Stockinger H."/>
            <person name="Long L."/>
            <person name="Farmerie W.G."/>
            <person name="Oakey J."/>
            <person name="Boomsma J.J."/>
            <person name="Pamilo P."/>
            <person name="Yi S.V."/>
            <person name="Heinze J."/>
            <person name="Goodisman M.A."/>
            <person name="Farinelli L."/>
            <person name="Harshman K."/>
            <person name="Hulo N."/>
            <person name="Cerutti L."/>
            <person name="Xenarios I."/>
            <person name="Shoemaker D."/>
            <person name="Keller L."/>
        </authorList>
    </citation>
    <scope>NUCLEOTIDE SEQUENCE [LARGE SCALE GENOMIC DNA]</scope>
</reference>
<keyword evidence="1" id="KW-0862">Zinc</keyword>
<evidence type="ECO:0000256" key="1">
    <source>
        <dbReference type="PROSITE-ProRule" id="PRU00325"/>
    </source>
</evidence>
<name>E9I8L6_SOLIN</name>
<dbReference type="AlphaFoldDB" id="E9I8L6"/>
<sequence length="80" mass="9153">MDDGMDVQNGPHIQDYYCTCRSGAQTLGTCAHIASVLWFIGYARHKHVWYLLSRFLYTIRNAANRPSQKDPNNIPNVIDI</sequence>
<dbReference type="HOGENOM" id="CLU_2592771_0_0_1"/>
<proteinExistence type="predicted"/>
<protein>
    <recommendedName>
        <fullName evidence="2">SWIM-type domain-containing protein</fullName>
    </recommendedName>
</protein>
<organism>
    <name type="scientific">Solenopsis invicta</name>
    <name type="common">Red imported fire ant</name>
    <name type="synonym">Solenopsis wagneri</name>
    <dbReference type="NCBI Taxonomy" id="13686"/>
    <lineage>
        <taxon>Eukaryota</taxon>
        <taxon>Metazoa</taxon>
        <taxon>Ecdysozoa</taxon>
        <taxon>Arthropoda</taxon>
        <taxon>Hexapoda</taxon>
        <taxon>Insecta</taxon>
        <taxon>Pterygota</taxon>
        <taxon>Neoptera</taxon>
        <taxon>Endopterygota</taxon>
        <taxon>Hymenoptera</taxon>
        <taxon>Apocrita</taxon>
        <taxon>Aculeata</taxon>
        <taxon>Formicoidea</taxon>
        <taxon>Formicidae</taxon>
        <taxon>Myrmicinae</taxon>
        <taxon>Solenopsis</taxon>
    </lineage>
</organism>
<keyword evidence="1" id="KW-0479">Metal-binding</keyword>
<accession>E9I8L6</accession>
<evidence type="ECO:0000313" key="3">
    <source>
        <dbReference type="EMBL" id="EFZ23088.1"/>
    </source>
</evidence>
<keyword evidence="1" id="KW-0863">Zinc-finger</keyword>
<feature type="non-terminal residue" evidence="3">
    <location>
        <position position="80"/>
    </location>
</feature>
<evidence type="ECO:0000259" key="2">
    <source>
        <dbReference type="PROSITE" id="PS50966"/>
    </source>
</evidence>
<dbReference type="InterPro" id="IPR007527">
    <property type="entry name" value="Znf_SWIM"/>
</dbReference>
<gene>
    <name evidence="3" type="ORF">SINV_10408</name>
</gene>